<feature type="domain" description="VOC" evidence="2">
    <location>
        <begin position="167"/>
        <end position="312"/>
    </location>
</feature>
<dbReference type="STRING" id="1666911.HLUCCA11_14470"/>
<dbReference type="GO" id="GO:0046491">
    <property type="term" value="P:L-methylmalonyl-CoA metabolic process"/>
    <property type="evidence" value="ECO:0007669"/>
    <property type="project" value="TreeGrafter"/>
</dbReference>
<keyword evidence="1" id="KW-0479">Metal-binding</keyword>
<comment type="caution">
    <text evidence="3">The sequence shown here is derived from an EMBL/GenBank/DDBJ whole genome shotgun (WGS) entry which is preliminary data.</text>
</comment>
<dbReference type="GO" id="GO:0004493">
    <property type="term" value="F:methylmalonyl-CoA epimerase activity"/>
    <property type="evidence" value="ECO:0007669"/>
    <property type="project" value="TreeGrafter"/>
</dbReference>
<sequence length="312" mass="34209">MVSSAGISIQAVQAIGLTVSDASQATDFFTGAFNFTVESDTVLSGDEASYLYGVPDAQVRIVSLKLGQETVRLMQFLGADARPVPADSKSNDLWFQHFAIIVSDMNAAYAQLKRFSFSPISPEPQTLPNNIEAFKFRDTDGHALELLKFPSGLGPDYWQSQETLFLGIDHSAIAISSTERSLALYRDALGLTHQGSFTNIGIKQETMDNLFSAKVIVTSLTPATGRLGVEFLDYLTPPGARPFPIDQKTSDLVHMHFELAVEDIDAAIEVLEESNQVQFVSPKVIDLPNVMPFKRGALWRDPDGHNILLVQN</sequence>
<organism evidence="3 4">
    <name type="scientific">Phormidesmis priestleyi Ana</name>
    <dbReference type="NCBI Taxonomy" id="1666911"/>
    <lineage>
        <taxon>Bacteria</taxon>
        <taxon>Bacillati</taxon>
        <taxon>Cyanobacteriota</taxon>
        <taxon>Cyanophyceae</taxon>
        <taxon>Leptolyngbyales</taxon>
        <taxon>Leptolyngbyaceae</taxon>
        <taxon>Phormidesmis</taxon>
    </lineage>
</organism>
<feature type="domain" description="VOC" evidence="2">
    <location>
        <begin position="11"/>
        <end position="149"/>
    </location>
</feature>
<dbReference type="GO" id="GO:0016829">
    <property type="term" value="F:lyase activity"/>
    <property type="evidence" value="ECO:0007669"/>
    <property type="project" value="UniProtKB-KW"/>
</dbReference>
<evidence type="ECO:0000259" key="2">
    <source>
        <dbReference type="PROSITE" id="PS51819"/>
    </source>
</evidence>
<accession>A0A0P8BL84</accession>
<dbReference type="PANTHER" id="PTHR43048">
    <property type="entry name" value="METHYLMALONYL-COA EPIMERASE"/>
    <property type="match status" value="1"/>
</dbReference>
<name>A0A0P8BL84_9CYAN</name>
<dbReference type="Pfam" id="PF00903">
    <property type="entry name" value="Glyoxalase"/>
    <property type="match status" value="2"/>
</dbReference>
<dbReference type="PATRIC" id="fig|1666911.3.peg.146"/>
<keyword evidence="3" id="KW-0456">Lyase</keyword>
<dbReference type="GO" id="GO:0046872">
    <property type="term" value="F:metal ion binding"/>
    <property type="evidence" value="ECO:0007669"/>
    <property type="project" value="UniProtKB-KW"/>
</dbReference>
<dbReference type="PROSITE" id="PS51819">
    <property type="entry name" value="VOC"/>
    <property type="match status" value="2"/>
</dbReference>
<dbReference type="Proteomes" id="UP000050465">
    <property type="component" value="Unassembled WGS sequence"/>
</dbReference>
<dbReference type="AlphaFoldDB" id="A0A0P8BL84"/>
<dbReference type="InterPro" id="IPR037523">
    <property type="entry name" value="VOC_core"/>
</dbReference>
<dbReference type="Gene3D" id="3.10.180.10">
    <property type="entry name" value="2,3-Dihydroxybiphenyl 1,2-Dioxygenase, domain 1"/>
    <property type="match status" value="2"/>
</dbReference>
<protein>
    <submittedName>
        <fullName evidence="3">Lactoylglutathione lyase-related lyase</fullName>
    </submittedName>
</protein>
<gene>
    <name evidence="3" type="ORF">HLUCCA11_14470</name>
</gene>
<dbReference type="SUPFAM" id="SSF54593">
    <property type="entry name" value="Glyoxalase/Bleomycin resistance protein/Dihydroxybiphenyl dioxygenase"/>
    <property type="match status" value="2"/>
</dbReference>
<evidence type="ECO:0000313" key="3">
    <source>
        <dbReference type="EMBL" id="KPQ34500.1"/>
    </source>
</evidence>
<dbReference type="InterPro" id="IPR004360">
    <property type="entry name" value="Glyas_Fos-R_dOase_dom"/>
</dbReference>
<dbReference type="InterPro" id="IPR029068">
    <property type="entry name" value="Glyas_Bleomycin-R_OHBP_Dase"/>
</dbReference>
<evidence type="ECO:0000256" key="1">
    <source>
        <dbReference type="ARBA" id="ARBA00022723"/>
    </source>
</evidence>
<reference evidence="3 4" key="1">
    <citation type="submission" date="2015-09" db="EMBL/GenBank/DDBJ databases">
        <title>Identification and resolution of microdiversity through metagenomic sequencing of parallel consortia.</title>
        <authorList>
            <person name="Nelson W.C."/>
            <person name="Romine M.F."/>
            <person name="Lindemann S.R."/>
        </authorList>
    </citation>
    <scope>NUCLEOTIDE SEQUENCE [LARGE SCALE GENOMIC DNA]</scope>
    <source>
        <strain evidence="3">Ana</strain>
    </source>
</reference>
<dbReference type="InterPro" id="IPR051785">
    <property type="entry name" value="MMCE/EMCE_epimerase"/>
</dbReference>
<evidence type="ECO:0000313" key="4">
    <source>
        <dbReference type="Proteomes" id="UP000050465"/>
    </source>
</evidence>
<proteinExistence type="predicted"/>
<dbReference type="PANTHER" id="PTHR43048:SF3">
    <property type="entry name" value="METHYLMALONYL-COA EPIMERASE, MITOCHONDRIAL"/>
    <property type="match status" value="1"/>
</dbReference>
<dbReference type="EMBL" id="LJZR01000019">
    <property type="protein sequence ID" value="KPQ34500.1"/>
    <property type="molecule type" value="Genomic_DNA"/>
</dbReference>